<name>D8M4S8_BLAHO</name>
<dbReference type="Pfam" id="PF18307">
    <property type="entry name" value="Tfb2_C"/>
    <property type="match status" value="1"/>
</dbReference>
<protein>
    <recommendedName>
        <fullName evidence="1">Transcription factor Tfb2 C-terminal domain-containing protein</fullName>
    </recommendedName>
</protein>
<organism evidence="2">
    <name type="scientific">Blastocystis hominis</name>
    <dbReference type="NCBI Taxonomy" id="12968"/>
    <lineage>
        <taxon>Eukaryota</taxon>
        <taxon>Sar</taxon>
        <taxon>Stramenopiles</taxon>
        <taxon>Bigyra</taxon>
        <taxon>Opalozoa</taxon>
        <taxon>Opalinata</taxon>
        <taxon>Blastocystidae</taxon>
        <taxon>Blastocystis</taxon>
    </lineage>
</organism>
<reference evidence="2" key="1">
    <citation type="submission" date="2010-02" db="EMBL/GenBank/DDBJ databases">
        <title>Sequencing and annotation of the Blastocystis hominis genome.</title>
        <authorList>
            <person name="Wincker P."/>
        </authorList>
    </citation>
    <scope>NUCLEOTIDE SEQUENCE</scope>
    <source>
        <strain evidence="2">Singapore isolate B</strain>
    </source>
</reference>
<evidence type="ECO:0000313" key="2">
    <source>
        <dbReference type="EMBL" id="CBK23067.2"/>
    </source>
</evidence>
<gene>
    <name evidence="2" type="ORF">GSBLH_T00003007001</name>
</gene>
<proteinExistence type="predicted"/>
<dbReference type="InParanoid" id="D8M4S8"/>
<keyword evidence="3" id="KW-1185">Reference proteome</keyword>
<sequence>MNRASYQRAFLYRDLDMNTFGRIDDAKEIKPFVLYKDNQTKMIVVSAEGKERIQRMRF</sequence>
<dbReference type="RefSeq" id="XP_012897115.1">
    <property type="nucleotide sequence ID" value="XM_013041661.1"/>
</dbReference>
<evidence type="ECO:0000313" key="3">
    <source>
        <dbReference type="Proteomes" id="UP000008312"/>
    </source>
</evidence>
<dbReference type="GeneID" id="24920131"/>
<dbReference type="EMBL" id="FN668654">
    <property type="protein sequence ID" value="CBK23067.2"/>
    <property type="molecule type" value="Genomic_DNA"/>
</dbReference>
<accession>D8M4S8</accession>
<dbReference type="Proteomes" id="UP000008312">
    <property type="component" value="Unassembled WGS sequence"/>
</dbReference>
<dbReference type="InterPro" id="IPR040662">
    <property type="entry name" value="Tfb2_C"/>
</dbReference>
<dbReference type="AlphaFoldDB" id="D8M4S8"/>
<feature type="domain" description="Transcription factor Tfb2 C-terminal" evidence="1">
    <location>
        <begin position="2"/>
        <end position="54"/>
    </location>
</feature>
<evidence type="ECO:0000259" key="1">
    <source>
        <dbReference type="Pfam" id="PF18307"/>
    </source>
</evidence>